<feature type="transmembrane region" description="Helical" evidence="1">
    <location>
        <begin position="86"/>
        <end position="108"/>
    </location>
</feature>
<gene>
    <name evidence="2" type="ORF">GCM10023156_64770</name>
</gene>
<keyword evidence="3" id="KW-1185">Reference proteome</keyword>
<sequence length="137" mass="14407">MHTFPIWLVFIGLATPIALLAFASISLAREPFAATDPELIDTDIVTGQTYTDDGTVTRTYSVNIPGSRNTTVFIGPLALTANARSWAGYSALLGLLLLSIGIGGMLHFPTQTSAPVIPSDFATADYDDDSASIQDGG</sequence>
<protein>
    <submittedName>
        <fullName evidence="2">Uncharacterized protein</fullName>
    </submittedName>
</protein>
<dbReference type="EMBL" id="BAABGA010000117">
    <property type="protein sequence ID" value="GAA4470886.1"/>
    <property type="molecule type" value="Genomic_DNA"/>
</dbReference>
<evidence type="ECO:0000256" key="1">
    <source>
        <dbReference type="SAM" id="Phobius"/>
    </source>
</evidence>
<evidence type="ECO:0000313" key="2">
    <source>
        <dbReference type="EMBL" id="GAA4470886.1"/>
    </source>
</evidence>
<accession>A0ABP8NT29</accession>
<proteinExistence type="predicted"/>
<keyword evidence="1" id="KW-1133">Transmembrane helix</keyword>
<dbReference type="Proteomes" id="UP001500840">
    <property type="component" value="Unassembled WGS sequence"/>
</dbReference>
<reference evidence="3" key="1">
    <citation type="journal article" date="2019" name="Int. J. Syst. Evol. Microbiol.">
        <title>The Global Catalogue of Microorganisms (GCM) 10K type strain sequencing project: providing services to taxonomists for standard genome sequencing and annotation.</title>
        <authorList>
            <consortium name="The Broad Institute Genomics Platform"/>
            <consortium name="The Broad Institute Genome Sequencing Center for Infectious Disease"/>
            <person name="Wu L."/>
            <person name="Ma J."/>
        </authorList>
    </citation>
    <scope>NUCLEOTIDE SEQUENCE [LARGE SCALE GENOMIC DNA]</scope>
    <source>
        <strain evidence="3">JCM 17759</strain>
    </source>
</reference>
<evidence type="ECO:0000313" key="3">
    <source>
        <dbReference type="Proteomes" id="UP001500840"/>
    </source>
</evidence>
<keyword evidence="1" id="KW-0472">Membrane</keyword>
<comment type="caution">
    <text evidence="2">The sequence shown here is derived from an EMBL/GenBank/DDBJ whole genome shotgun (WGS) entry which is preliminary data.</text>
</comment>
<name>A0ABP8NT29_9BACT</name>
<keyword evidence="1" id="KW-0812">Transmembrane</keyword>
<organism evidence="2 3">
    <name type="scientific">Novipirellula rosea</name>
    <dbReference type="NCBI Taxonomy" id="1031540"/>
    <lineage>
        <taxon>Bacteria</taxon>
        <taxon>Pseudomonadati</taxon>
        <taxon>Planctomycetota</taxon>
        <taxon>Planctomycetia</taxon>
        <taxon>Pirellulales</taxon>
        <taxon>Pirellulaceae</taxon>
        <taxon>Novipirellula</taxon>
    </lineage>
</organism>
<dbReference type="RefSeq" id="WP_345327832.1">
    <property type="nucleotide sequence ID" value="NZ_BAABGA010000117.1"/>
</dbReference>